<feature type="transmembrane region" description="Helical" evidence="3">
    <location>
        <begin position="61"/>
        <end position="80"/>
    </location>
</feature>
<evidence type="ECO:0000256" key="2">
    <source>
        <dbReference type="PIRSR" id="PIRSR018571-1"/>
    </source>
</evidence>
<comment type="function">
    <text evidence="1">Probable aspartic protease that is responsible for the proteolytic cleavage of the RNA polymerase sigma E factor (SigE/spoIIGB) to yield the active peptide in the mother cell during sporulation. Responds to a signal from the forespore that is triggered by the extracellular signal protein SpoIIR.</text>
</comment>
<gene>
    <name evidence="4" type="ORF">SD1D_0823</name>
</gene>
<dbReference type="EC" id="3.4.23.-" evidence="1"/>
<feature type="transmembrane region" description="Helical" evidence="3">
    <location>
        <begin position="133"/>
        <end position="154"/>
    </location>
</feature>
<keyword evidence="1" id="KW-0378">Hydrolase</keyword>
<feature type="transmembrane region" description="Helical" evidence="3">
    <location>
        <begin position="37"/>
        <end position="55"/>
    </location>
</feature>
<keyword evidence="1 3" id="KW-0472">Membrane</keyword>
<feature type="active site" evidence="2">
    <location>
        <position position="183"/>
    </location>
</feature>
<evidence type="ECO:0000256" key="1">
    <source>
        <dbReference type="PIRNR" id="PIRNR018571"/>
    </source>
</evidence>
<keyword evidence="3" id="KW-0812">Transmembrane</keyword>
<keyword evidence="1" id="KW-0645">Protease</keyword>
<reference evidence="5" key="1">
    <citation type="submission" date="2015-09" db="EMBL/GenBank/DDBJ databases">
        <authorList>
            <person name="Wibberg D."/>
        </authorList>
    </citation>
    <scope>NUCLEOTIDE SEQUENCE [LARGE SCALE GENOMIC DNA]</scope>
    <source>
        <strain evidence="5">SD1D</strain>
    </source>
</reference>
<keyword evidence="1" id="KW-0064">Aspartyl protease</keyword>
<dbReference type="GO" id="GO:0006508">
    <property type="term" value="P:proteolysis"/>
    <property type="evidence" value="ECO:0007669"/>
    <property type="project" value="UniProtKB-KW"/>
</dbReference>
<evidence type="ECO:0000313" key="5">
    <source>
        <dbReference type="Proteomes" id="UP000196053"/>
    </source>
</evidence>
<keyword evidence="3" id="KW-1133">Transmembrane helix</keyword>
<feature type="transmembrane region" description="Helical" evidence="3">
    <location>
        <begin position="6"/>
        <end position="25"/>
    </location>
</feature>
<dbReference type="GO" id="GO:0005886">
    <property type="term" value="C:plasma membrane"/>
    <property type="evidence" value="ECO:0007669"/>
    <property type="project" value="UniProtKB-SubCell"/>
</dbReference>
<evidence type="ECO:0000256" key="3">
    <source>
        <dbReference type="SAM" id="Phobius"/>
    </source>
</evidence>
<accession>A0A0K8J3Z2</accession>
<sequence>MYLEVYPDIVFILNFFIDIILIFLLKKVNKKKSNIPRMILAAILGATTAAIVSIFPWMNEAFKFAIMYVAASILMIVIAFGKLKLLELVKQWLVFIMITYFVGGLMNSIYYYTNIRLILIHLGNGNIFSNISVVYIIASISAITVFSLIIIWFLRLYHLHKPLIYDVELVLKDRKVKTKGLMDTGNCLYDPIGRKPVMVIENNLIEELLTPDIKHDMELAKDYLEGKTDEIPLEHYDKVFNFSFIPYRSVGKTGMLLGIRLDKVMIYTEKESICNEKVTAAICDNPLTDKKDYQVILHKELL</sequence>
<dbReference type="EMBL" id="LN879430">
    <property type="protein sequence ID" value="CUH92371.1"/>
    <property type="molecule type" value="Genomic_DNA"/>
</dbReference>
<evidence type="ECO:0000313" key="4">
    <source>
        <dbReference type="EMBL" id="CUH92371.1"/>
    </source>
</evidence>
<keyword evidence="1" id="KW-0749">Sporulation</keyword>
<dbReference type="GO" id="GO:0030435">
    <property type="term" value="P:sporulation resulting in formation of a cellular spore"/>
    <property type="evidence" value="ECO:0007669"/>
    <property type="project" value="UniProtKB-KW"/>
</dbReference>
<protein>
    <recommendedName>
        <fullName evidence="1">Sporulation sigma-E factor-processing peptidase</fullName>
        <ecNumber evidence="1">3.4.23.-</ecNumber>
    </recommendedName>
    <alternativeName>
        <fullName evidence="1">Membrane-associated aspartic protease</fullName>
    </alternativeName>
    <alternativeName>
        <fullName evidence="1">Stage II sporulation protein GA</fullName>
    </alternativeName>
</protein>
<dbReference type="Pfam" id="PF03419">
    <property type="entry name" value="Peptidase_U4"/>
    <property type="match status" value="1"/>
</dbReference>
<keyword evidence="5" id="KW-1185">Reference proteome</keyword>
<dbReference type="KEGG" id="hsd:SD1D_0823"/>
<dbReference type="RefSeq" id="WP_058257741.1">
    <property type="nucleotide sequence ID" value="NZ_DUPS01000072.1"/>
</dbReference>
<dbReference type="Proteomes" id="UP000196053">
    <property type="component" value="Chromosome I"/>
</dbReference>
<dbReference type="AlphaFoldDB" id="A0A0K8J3Z2"/>
<dbReference type="InterPro" id="IPR005081">
    <property type="entry name" value="SpoIIGA"/>
</dbReference>
<comment type="subcellular location">
    <subcellularLocation>
        <location evidence="1">Cell membrane</location>
    </subcellularLocation>
</comment>
<keyword evidence="1" id="KW-1003">Cell membrane</keyword>
<organism evidence="4 5">
    <name type="scientific">Herbinix luporum</name>
    <dbReference type="NCBI Taxonomy" id="1679721"/>
    <lineage>
        <taxon>Bacteria</taxon>
        <taxon>Bacillati</taxon>
        <taxon>Bacillota</taxon>
        <taxon>Clostridia</taxon>
        <taxon>Lachnospirales</taxon>
        <taxon>Lachnospiraceae</taxon>
        <taxon>Herbinix</taxon>
    </lineage>
</organism>
<comment type="similarity">
    <text evidence="1">Belongs to the peptidase U4 family.</text>
</comment>
<dbReference type="GO" id="GO:0030436">
    <property type="term" value="P:asexual sporulation"/>
    <property type="evidence" value="ECO:0007669"/>
    <property type="project" value="InterPro"/>
</dbReference>
<proteinExistence type="inferred from homology"/>
<dbReference type="PIRSF" id="PIRSF018571">
    <property type="entry name" value="SpoIIGA"/>
    <property type="match status" value="1"/>
</dbReference>
<name>A0A0K8J3Z2_9FIRM</name>
<dbReference type="OrthoDB" id="2690199at2"/>
<dbReference type="GO" id="GO:0004190">
    <property type="term" value="F:aspartic-type endopeptidase activity"/>
    <property type="evidence" value="ECO:0007669"/>
    <property type="project" value="UniProtKB-KW"/>
</dbReference>
<feature type="transmembrane region" description="Helical" evidence="3">
    <location>
        <begin position="92"/>
        <end position="113"/>
    </location>
</feature>